<dbReference type="Proteomes" id="UP000256269">
    <property type="component" value="Unassembled WGS sequence"/>
</dbReference>
<keyword evidence="2" id="KW-1185">Reference proteome</keyword>
<gene>
    <name evidence="1" type="ORF">BCF44_116201</name>
</gene>
<dbReference type="AlphaFoldDB" id="A0A3E0H2X8"/>
<protein>
    <submittedName>
        <fullName evidence="1">HEXXH motif-containing protein</fullName>
    </submittedName>
</protein>
<name>A0A3E0H2X8_9PSEU</name>
<organism evidence="1 2">
    <name type="scientific">Kutzneria buriramensis</name>
    <dbReference type="NCBI Taxonomy" id="1045776"/>
    <lineage>
        <taxon>Bacteria</taxon>
        <taxon>Bacillati</taxon>
        <taxon>Actinomycetota</taxon>
        <taxon>Actinomycetes</taxon>
        <taxon>Pseudonocardiales</taxon>
        <taxon>Pseudonocardiaceae</taxon>
        <taxon>Kutzneria</taxon>
    </lineage>
</organism>
<proteinExistence type="predicted"/>
<dbReference type="InterPro" id="IPR026337">
    <property type="entry name" value="AKG_HExxH"/>
</dbReference>
<evidence type="ECO:0000313" key="1">
    <source>
        <dbReference type="EMBL" id="REH36332.1"/>
    </source>
</evidence>
<reference evidence="1 2" key="1">
    <citation type="submission" date="2018-08" db="EMBL/GenBank/DDBJ databases">
        <title>Genomic Encyclopedia of Archaeal and Bacterial Type Strains, Phase II (KMG-II): from individual species to whole genera.</title>
        <authorList>
            <person name="Goeker M."/>
        </authorList>
    </citation>
    <scope>NUCLEOTIDE SEQUENCE [LARGE SCALE GENOMIC DNA]</scope>
    <source>
        <strain evidence="1 2">DSM 45791</strain>
    </source>
</reference>
<comment type="caution">
    <text evidence="1">The sequence shown here is derived from an EMBL/GenBank/DDBJ whole genome shotgun (WGS) entry which is preliminary data.</text>
</comment>
<evidence type="ECO:0000313" key="2">
    <source>
        <dbReference type="Proteomes" id="UP000256269"/>
    </source>
</evidence>
<sequence length="541" mass="58396">MLLRAVLQYARQQSDCTGPLPPVDVAWQVLADAQRRNPHVVADLLSHPQVGMWTAHALRRFRGVAEDSAPLWFHVGYLHTLAATAAARAGLAVRITIPCHDGAVVLPTLGCVTLPVDDEWTVATVSTADETAEITVGAAAVRVGGPGWRPTPTVGKVPRIRLDDVDPYRGLDHPMPADPLPDNEIAQWHALMDEAWSMLSAKHADQAAELAAGMRAVVPIASTARFRTHSASVENGFGGPLISRPTDAGVLAVTLVHEFQHSKLTAVQHLVPLLAGTFPAVHHAPWRDDPRPPSGLLQGVYAFTAVTEFWAAHRDDNPLAQFEFAHWRGQTLATLRELRAHPILTDLGRRFVDVVATRLEPLQSLAVPEDVGALAEATALDHQAAWQVRHLRPSTKYVDAATDAWLAERSVPEGYTATVVPAATVQRIDVKAVLSRVRIIEPATFDELRSAPSTITDAAAADFAYLVGDPDTSGLYQQEIEADSGRAGAWSGLGLSLWAAGSPAAEALLRRPELVRAIYVKASQRSRRAPDIQELAAWVGV</sequence>
<dbReference type="EMBL" id="QUNO01000016">
    <property type="protein sequence ID" value="REH36332.1"/>
    <property type="molecule type" value="Genomic_DNA"/>
</dbReference>
<accession>A0A3E0H2X8</accession>
<dbReference type="NCBIfam" id="TIGR04267">
    <property type="entry name" value="mod_HExxH"/>
    <property type="match status" value="1"/>
</dbReference>